<dbReference type="Gene3D" id="3.40.50.880">
    <property type="match status" value="1"/>
</dbReference>
<evidence type="ECO:0000256" key="1">
    <source>
        <dbReference type="ARBA" id="ARBA00005171"/>
    </source>
</evidence>
<evidence type="ECO:0000256" key="4">
    <source>
        <dbReference type="ARBA" id="ARBA00022598"/>
    </source>
</evidence>
<dbReference type="InterPro" id="IPR004468">
    <property type="entry name" value="CTP_synthase"/>
</dbReference>
<keyword evidence="8" id="KW-0665">Pyrimidine biosynthesis</keyword>
<dbReference type="InterPro" id="IPR017926">
    <property type="entry name" value="GATASE"/>
</dbReference>
<organism evidence="11 12">
    <name type="scientific">Cryomyces antarcticus</name>
    <dbReference type="NCBI Taxonomy" id="329879"/>
    <lineage>
        <taxon>Eukaryota</taxon>
        <taxon>Fungi</taxon>
        <taxon>Dikarya</taxon>
        <taxon>Ascomycota</taxon>
        <taxon>Pezizomycotina</taxon>
        <taxon>Dothideomycetes</taxon>
        <taxon>Dothideomycetes incertae sedis</taxon>
        <taxon>Cryomyces</taxon>
    </lineage>
</organism>
<keyword evidence="4 11" id="KW-0436">Ligase</keyword>
<dbReference type="Pfam" id="PF00117">
    <property type="entry name" value="GATase"/>
    <property type="match status" value="1"/>
</dbReference>
<evidence type="ECO:0000313" key="12">
    <source>
        <dbReference type="Proteomes" id="UP001357485"/>
    </source>
</evidence>
<comment type="catalytic activity">
    <reaction evidence="9">
        <text>UTP + L-glutamine + ATP + H2O = CTP + L-glutamate + ADP + phosphate + 2 H(+)</text>
        <dbReference type="Rhea" id="RHEA:26426"/>
        <dbReference type="ChEBI" id="CHEBI:15377"/>
        <dbReference type="ChEBI" id="CHEBI:15378"/>
        <dbReference type="ChEBI" id="CHEBI:29985"/>
        <dbReference type="ChEBI" id="CHEBI:30616"/>
        <dbReference type="ChEBI" id="CHEBI:37563"/>
        <dbReference type="ChEBI" id="CHEBI:43474"/>
        <dbReference type="ChEBI" id="CHEBI:46398"/>
        <dbReference type="ChEBI" id="CHEBI:58359"/>
        <dbReference type="ChEBI" id="CHEBI:456216"/>
        <dbReference type="EC" id="6.3.4.2"/>
    </reaction>
</comment>
<gene>
    <name evidence="11" type="primary">URA7_3</name>
    <name evidence="11" type="ORF">LTR16_012532</name>
</gene>
<dbReference type="PANTHER" id="PTHR11550">
    <property type="entry name" value="CTP SYNTHASE"/>
    <property type="match status" value="1"/>
</dbReference>
<evidence type="ECO:0000256" key="8">
    <source>
        <dbReference type="ARBA" id="ARBA00022975"/>
    </source>
</evidence>
<dbReference type="GO" id="GO:0003883">
    <property type="term" value="F:CTP synthase activity"/>
    <property type="evidence" value="ECO:0007669"/>
    <property type="project" value="UniProtKB-EC"/>
</dbReference>
<keyword evidence="7" id="KW-0315">Glutamine amidotransferase</keyword>
<protein>
    <recommendedName>
        <fullName evidence="3">CTP synthase (glutamine hydrolyzing)</fullName>
        <ecNumber evidence="3">6.3.4.2</ecNumber>
    </recommendedName>
</protein>
<evidence type="ECO:0000259" key="10">
    <source>
        <dbReference type="Pfam" id="PF00117"/>
    </source>
</evidence>
<evidence type="ECO:0000256" key="9">
    <source>
        <dbReference type="ARBA" id="ARBA00047781"/>
    </source>
</evidence>
<feature type="non-terminal residue" evidence="11">
    <location>
        <position position="123"/>
    </location>
</feature>
<evidence type="ECO:0000256" key="7">
    <source>
        <dbReference type="ARBA" id="ARBA00022962"/>
    </source>
</evidence>
<dbReference type="PROSITE" id="PS51273">
    <property type="entry name" value="GATASE_TYPE_1"/>
    <property type="match status" value="1"/>
</dbReference>
<comment type="caution">
    <text evidence="11">The sequence shown here is derived from an EMBL/GenBank/DDBJ whole genome shotgun (WGS) entry which is preliminary data.</text>
</comment>
<proteinExistence type="inferred from homology"/>
<accession>A0ABR0LRH5</accession>
<evidence type="ECO:0000313" key="11">
    <source>
        <dbReference type="EMBL" id="KAK5237617.1"/>
    </source>
</evidence>
<dbReference type="EC" id="6.3.4.2" evidence="3"/>
<keyword evidence="12" id="KW-1185">Reference proteome</keyword>
<sequence length="123" mass="13315">MRCKKKLKLIWVDSAHLESATSHTQPAKFHKAWHDVCTAAGILVPGGFGTRGTEGMIAAAKWARENKTPYLGICLGMQIAVIEFARNVCGISNATSMEFDAISDDRVVIDMPEHHGGDMGGTM</sequence>
<comment type="pathway">
    <text evidence="1">Pyrimidine metabolism; CTP biosynthesis via de novo pathway; CTP from UDP: step 2/2.</text>
</comment>
<dbReference type="SUPFAM" id="SSF52317">
    <property type="entry name" value="Class I glutamine amidotransferase-like"/>
    <property type="match status" value="1"/>
</dbReference>
<reference evidence="11 12" key="1">
    <citation type="submission" date="2023-08" db="EMBL/GenBank/DDBJ databases">
        <title>Black Yeasts Isolated from many extreme environments.</title>
        <authorList>
            <person name="Coleine C."/>
            <person name="Stajich J.E."/>
            <person name="Selbmann L."/>
        </authorList>
    </citation>
    <scope>NUCLEOTIDE SEQUENCE [LARGE SCALE GENOMIC DNA]</scope>
    <source>
        <strain evidence="11 12">CCFEE 536</strain>
    </source>
</reference>
<evidence type="ECO:0000256" key="6">
    <source>
        <dbReference type="ARBA" id="ARBA00022840"/>
    </source>
</evidence>
<dbReference type="Proteomes" id="UP001357485">
    <property type="component" value="Unassembled WGS sequence"/>
</dbReference>
<dbReference type="EMBL" id="JAVRRA010012831">
    <property type="protein sequence ID" value="KAK5237617.1"/>
    <property type="molecule type" value="Genomic_DNA"/>
</dbReference>
<feature type="domain" description="Glutamine amidotransferase" evidence="10">
    <location>
        <begin position="28"/>
        <end position="110"/>
    </location>
</feature>
<keyword evidence="6" id="KW-0067">ATP-binding</keyword>
<dbReference type="InterPro" id="IPR029062">
    <property type="entry name" value="Class_I_gatase-like"/>
</dbReference>
<name>A0ABR0LRH5_9PEZI</name>
<evidence type="ECO:0000256" key="5">
    <source>
        <dbReference type="ARBA" id="ARBA00022741"/>
    </source>
</evidence>
<keyword evidence="5" id="KW-0547">Nucleotide-binding</keyword>
<evidence type="ECO:0000256" key="3">
    <source>
        <dbReference type="ARBA" id="ARBA00012291"/>
    </source>
</evidence>
<comment type="similarity">
    <text evidence="2">Belongs to the CTP synthase family.</text>
</comment>
<evidence type="ECO:0000256" key="2">
    <source>
        <dbReference type="ARBA" id="ARBA00007533"/>
    </source>
</evidence>
<dbReference type="PANTHER" id="PTHR11550:SF0">
    <property type="entry name" value="CTP SYNTHASE-RELATED"/>
    <property type="match status" value="1"/>
</dbReference>